<dbReference type="STRING" id="1507870.A0A1V8TU81"/>
<organism evidence="3 4">
    <name type="scientific">Cryoendolithus antarcticus</name>
    <dbReference type="NCBI Taxonomy" id="1507870"/>
    <lineage>
        <taxon>Eukaryota</taxon>
        <taxon>Fungi</taxon>
        <taxon>Dikarya</taxon>
        <taxon>Ascomycota</taxon>
        <taxon>Pezizomycotina</taxon>
        <taxon>Dothideomycetes</taxon>
        <taxon>Dothideomycetidae</taxon>
        <taxon>Cladosporiales</taxon>
        <taxon>Cladosporiaceae</taxon>
        <taxon>Cryoendolithus</taxon>
    </lineage>
</organism>
<reference evidence="4" key="1">
    <citation type="submission" date="2017-03" db="EMBL/GenBank/DDBJ databases">
        <title>Genomes of endolithic fungi from Antarctica.</title>
        <authorList>
            <person name="Coleine C."/>
            <person name="Masonjones S."/>
            <person name="Stajich J.E."/>
        </authorList>
    </citation>
    <scope>NUCLEOTIDE SEQUENCE [LARGE SCALE GENOMIC DNA]</scope>
    <source>
        <strain evidence="4">CCFEE 5527</strain>
    </source>
</reference>
<evidence type="ECO:0000313" key="4">
    <source>
        <dbReference type="Proteomes" id="UP000192596"/>
    </source>
</evidence>
<feature type="domain" description="DUF4246" evidence="2">
    <location>
        <begin position="30"/>
        <end position="95"/>
    </location>
</feature>
<accession>A0A1V8TU81</accession>
<sequence length="454" mass="51852">MAALNHEQQAKLEARNYKPFDNSGTVPLNVPGAGCTVEAELDISERFRHGVNDFRQDRLVVREVAMLAVMDAITDKDSWTDKVFDETVVAKWRVEAMAMPLISEPAWEWCVLELRGKAKLAKEREFTTTLETGSACAKADARYFIFTLNTKTGIPIPTSRYGRRAQDGDTFSLKFQWRPAEVRFCNGSDTEVEITSYINNLHPVEHDSLYRTIGKIISKAIPMWNEILVKDYNNRYPLRITVEGAVFEPLSYPNELDDLVDADISDPTAFAAALRRARAYMNLPEQPRDINSALHFASDGDDEMPDFESDFAGEIDRALRWKHNRLRKIVHPEPGTDYTYEQWKEGKAPRPDPPKLHYLGGEKAGFHHEYQTVRLEGDFQEKGLQVIIKLAGIELTPEKPVFEGGNWHLKVWHQFLALSRPRESSKKRNAQRLFVKVNAKTYDTATVQTELGHQ</sequence>
<feature type="domain" description="DUF4246" evidence="1">
    <location>
        <begin position="169"/>
        <end position="409"/>
    </location>
</feature>
<dbReference type="EMBL" id="NAJO01000001">
    <property type="protein sequence ID" value="OQO14742.1"/>
    <property type="molecule type" value="Genomic_DNA"/>
</dbReference>
<dbReference type="Pfam" id="PF21666">
    <property type="entry name" value="DUF4246_N"/>
    <property type="match status" value="1"/>
</dbReference>
<proteinExistence type="predicted"/>
<dbReference type="PANTHER" id="PTHR33119:SF1">
    <property type="entry name" value="FE2OG DIOXYGENASE DOMAIN-CONTAINING PROTEIN"/>
    <property type="match status" value="1"/>
</dbReference>
<dbReference type="InParanoid" id="A0A1V8TU81"/>
<dbReference type="Proteomes" id="UP000192596">
    <property type="component" value="Unassembled WGS sequence"/>
</dbReference>
<protein>
    <submittedName>
        <fullName evidence="3">Uncharacterized protein</fullName>
    </submittedName>
</protein>
<dbReference type="InterPro" id="IPR025340">
    <property type="entry name" value="DUF4246"/>
</dbReference>
<name>A0A1V8TU81_9PEZI</name>
<dbReference type="PANTHER" id="PTHR33119">
    <property type="entry name" value="IFI3P"/>
    <property type="match status" value="1"/>
</dbReference>
<evidence type="ECO:0000313" key="3">
    <source>
        <dbReference type="EMBL" id="OQO14742.1"/>
    </source>
</evidence>
<comment type="caution">
    <text evidence="3">The sequence shown here is derived from an EMBL/GenBank/DDBJ whole genome shotgun (WGS) entry which is preliminary data.</text>
</comment>
<gene>
    <name evidence="3" type="ORF">B0A48_00124</name>
</gene>
<dbReference type="InterPro" id="IPR049192">
    <property type="entry name" value="DUF4246_C"/>
</dbReference>
<evidence type="ECO:0000259" key="1">
    <source>
        <dbReference type="Pfam" id="PF14033"/>
    </source>
</evidence>
<dbReference type="OrthoDB" id="415532at2759"/>
<keyword evidence="4" id="KW-1185">Reference proteome</keyword>
<dbReference type="AlphaFoldDB" id="A0A1V8TU81"/>
<dbReference type="Pfam" id="PF14033">
    <property type="entry name" value="DUF4246"/>
    <property type="match status" value="1"/>
</dbReference>
<dbReference type="InterPro" id="IPR049207">
    <property type="entry name" value="DUF4246_N"/>
</dbReference>
<evidence type="ECO:0000259" key="2">
    <source>
        <dbReference type="Pfam" id="PF21666"/>
    </source>
</evidence>